<feature type="domain" description="DUF1707" evidence="2">
    <location>
        <begin position="10"/>
        <end position="62"/>
    </location>
</feature>
<dbReference type="Pfam" id="PF08044">
    <property type="entry name" value="DUF1707"/>
    <property type="match status" value="1"/>
</dbReference>
<reference evidence="3 4" key="1">
    <citation type="submission" date="2016-10" db="EMBL/GenBank/DDBJ databases">
        <title>The Draft Genome Sequence of Actinokineospora bangkokensis 44EHWT reveals the biosynthetic pathway of antifungal compounds Thailandins with unusual extender unit butylmalonyl-CoA.</title>
        <authorList>
            <person name="Greule A."/>
            <person name="Intra B."/>
            <person name="Flemming S."/>
            <person name="Rommel M.G."/>
            <person name="Panbangred W."/>
            <person name="Bechthold A."/>
        </authorList>
    </citation>
    <scope>NUCLEOTIDE SEQUENCE [LARGE SCALE GENOMIC DNA]</scope>
    <source>
        <strain evidence="3 4">44EHW</strain>
    </source>
</reference>
<dbReference type="AlphaFoldDB" id="A0A1Q9LEN5"/>
<feature type="transmembrane region" description="Helical" evidence="1">
    <location>
        <begin position="126"/>
        <end position="147"/>
    </location>
</feature>
<evidence type="ECO:0000259" key="2">
    <source>
        <dbReference type="Pfam" id="PF08044"/>
    </source>
</evidence>
<proteinExistence type="predicted"/>
<keyword evidence="4" id="KW-1185">Reference proteome</keyword>
<feature type="transmembrane region" description="Helical" evidence="1">
    <location>
        <begin position="101"/>
        <end position="120"/>
    </location>
</feature>
<gene>
    <name evidence="3" type="ORF">BJP25_28050</name>
</gene>
<evidence type="ECO:0000313" key="3">
    <source>
        <dbReference type="EMBL" id="OLR90491.1"/>
    </source>
</evidence>
<protein>
    <recommendedName>
        <fullName evidence="2">DUF1707 domain-containing protein</fullName>
    </recommendedName>
</protein>
<comment type="caution">
    <text evidence="3">The sequence shown here is derived from an EMBL/GenBank/DDBJ whole genome shotgun (WGS) entry which is preliminary data.</text>
</comment>
<dbReference type="OrthoDB" id="2004788at2"/>
<dbReference type="EMBL" id="MKQR01000026">
    <property type="protein sequence ID" value="OLR90491.1"/>
    <property type="molecule type" value="Genomic_DNA"/>
</dbReference>
<dbReference type="RefSeq" id="WP_075977166.1">
    <property type="nucleotide sequence ID" value="NZ_MKQR01000026.1"/>
</dbReference>
<accession>A0A1Q9LEN5</accession>
<keyword evidence="1" id="KW-0812">Transmembrane</keyword>
<keyword evidence="1" id="KW-0472">Membrane</keyword>
<name>A0A1Q9LEN5_9PSEU</name>
<organism evidence="3 4">
    <name type="scientific">Actinokineospora bangkokensis</name>
    <dbReference type="NCBI Taxonomy" id="1193682"/>
    <lineage>
        <taxon>Bacteria</taxon>
        <taxon>Bacillati</taxon>
        <taxon>Actinomycetota</taxon>
        <taxon>Actinomycetes</taxon>
        <taxon>Pseudonocardiales</taxon>
        <taxon>Pseudonocardiaceae</taxon>
        <taxon>Actinokineospora</taxon>
    </lineage>
</organism>
<dbReference type="InterPro" id="IPR012551">
    <property type="entry name" value="DUF1707_SHOCT-like"/>
</dbReference>
<dbReference type="Proteomes" id="UP000186040">
    <property type="component" value="Unassembled WGS sequence"/>
</dbReference>
<evidence type="ECO:0000313" key="4">
    <source>
        <dbReference type="Proteomes" id="UP000186040"/>
    </source>
</evidence>
<sequence length="151" mass="15954">MVEQGRDQGIRISAAERDEAVRLLAAHLATGRLELDEYEFRCVRAGAARTRSELEALFTDLPAPHPDMSAARSPLRAVRDAAGKSGRTPPDGLLATPLSEALGTLCALTLVLGIPGAIVLTAFTGAWWTIVATVLVTIAAGTLESAARRRP</sequence>
<evidence type="ECO:0000256" key="1">
    <source>
        <dbReference type="SAM" id="Phobius"/>
    </source>
</evidence>
<dbReference type="STRING" id="1193682.BJP25_28050"/>
<keyword evidence="1" id="KW-1133">Transmembrane helix</keyword>